<dbReference type="EMBL" id="DTMZ01000167">
    <property type="protein sequence ID" value="HGD13763.1"/>
    <property type="molecule type" value="Genomic_DNA"/>
</dbReference>
<comment type="caution">
    <text evidence="9">The sequence shown here is derived from an EMBL/GenBank/DDBJ whole genome shotgun (WGS) entry which is preliminary data.</text>
</comment>
<proteinExistence type="inferred from homology"/>
<evidence type="ECO:0000256" key="4">
    <source>
        <dbReference type="ARBA" id="ARBA00011990"/>
    </source>
</evidence>
<evidence type="ECO:0000256" key="1">
    <source>
        <dbReference type="ARBA" id="ARBA00001539"/>
    </source>
</evidence>
<evidence type="ECO:0000313" key="9">
    <source>
        <dbReference type="EMBL" id="HGD13763.1"/>
    </source>
</evidence>
<keyword evidence="5" id="KW-0520">NAD</keyword>
<reference evidence="9" key="1">
    <citation type="journal article" date="2020" name="mSystems">
        <title>Genome- and Community-Level Interaction Insights into Carbon Utilization and Element Cycling Functions of Hydrothermarchaeota in Hydrothermal Sediment.</title>
        <authorList>
            <person name="Zhou Z."/>
            <person name="Liu Y."/>
            <person name="Xu W."/>
            <person name="Pan J."/>
            <person name="Luo Z.H."/>
            <person name="Li M."/>
        </authorList>
    </citation>
    <scope>NUCLEOTIDE SEQUENCE [LARGE SCALE GENOMIC DNA]</scope>
    <source>
        <strain evidence="9">SpSt-914</strain>
    </source>
</reference>
<dbReference type="GO" id="GO:0008460">
    <property type="term" value="F:dTDP-glucose 4,6-dehydratase activity"/>
    <property type="evidence" value="ECO:0007669"/>
    <property type="project" value="UniProtKB-EC"/>
</dbReference>
<feature type="domain" description="NAD(P)-binding" evidence="8">
    <location>
        <begin position="4"/>
        <end position="301"/>
    </location>
</feature>
<dbReference type="NCBIfam" id="TIGR01181">
    <property type="entry name" value="dTDP_gluc_dehyt"/>
    <property type="match status" value="1"/>
</dbReference>
<dbReference type="InterPro" id="IPR036291">
    <property type="entry name" value="NAD(P)-bd_dom_sf"/>
</dbReference>
<evidence type="ECO:0000256" key="5">
    <source>
        <dbReference type="ARBA" id="ARBA00023027"/>
    </source>
</evidence>
<evidence type="ECO:0000256" key="3">
    <source>
        <dbReference type="ARBA" id="ARBA00008178"/>
    </source>
</evidence>
<dbReference type="Gene3D" id="3.90.25.10">
    <property type="entry name" value="UDP-galactose 4-epimerase, domain 1"/>
    <property type="match status" value="1"/>
</dbReference>
<gene>
    <name evidence="9" type="primary">rfbB</name>
    <name evidence="9" type="ORF">ENX16_06790</name>
</gene>
<accession>A0A7V3PUP1</accession>
<dbReference type="Pfam" id="PF16363">
    <property type="entry name" value="GDP_Man_Dehyd"/>
    <property type="match status" value="1"/>
</dbReference>
<dbReference type="GO" id="GO:0009225">
    <property type="term" value="P:nucleotide-sugar metabolic process"/>
    <property type="evidence" value="ECO:0007669"/>
    <property type="project" value="InterPro"/>
</dbReference>
<evidence type="ECO:0000256" key="7">
    <source>
        <dbReference type="RuleBase" id="RU004473"/>
    </source>
</evidence>
<comment type="similarity">
    <text evidence="3 7">Belongs to the NAD(P)-dependent epimerase/dehydratase family. dTDP-glucose dehydratase subfamily.</text>
</comment>
<dbReference type="Gene3D" id="3.40.50.720">
    <property type="entry name" value="NAD(P)-binding Rossmann-like Domain"/>
    <property type="match status" value="1"/>
</dbReference>
<dbReference type="PANTHER" id="PTHR43000">
    <property type="entry name" value="DTDP-D-GLUCOSE 4,6-DEHYDRATASE-RELATED"/>
    <property type="match status" value="1"/>
</dbReference>
<protein>
    <recommendedName>
        <fullName evidence="4 7">dTDP-glucose 4,6-dehydratase</fullName>
        <ecNumber evidence="4 7">4.2.1.46</ecNumber>
    </recommendedName>
</protein>
<comment type="catalytic activity">
    <reaction evidence="1 7">
        <text>dTDP-alpha-D-glucose = dTDP-4-dehydro-6-deoxy-alpha-D-glucose + H2O</text>
        <dbReference type="Rhea" id="RHEA:17221"/>
        <dbReference type="ChEBI" id="CHEBI:15377"/>
        <dbReference type="ChEBI" id="CHEBI:57477"/>
        <dbReference type="ChEBI" id="CHEBI:57649"/>
        <dbReference type="EC" id="4.2.1.46"/>
    </reaction>
</comment>
<dbReference type="CDD" id="cd05246">
    <property type="entry name" value="dTDP_GD_SDR_e"/>
    <property type="match status" value="1"/>
</dbReference>
<dbReference type="EC" id="4.2.1.46" evidence="4 7"/>
<evidence type="ECO:0000259" key="8">
    <source>
        <dbReference type="Pfam" id="PF16363"/>
    </source>
</evidence>
<dbReference type="AlphaFoldDB" id="A0A7V3PUP1"/>
<evidence type="ECO:0000256" key="2">
    <source>
        <dbReference type="ARBA" id="ARBA00001911"/>
    </source>
</evidence>
<name>A0A7V3PUP1_UNCW3</name>
<keyword evidence="6 7" id="KW-0456">Lyase</keyword>
<dbReference type="FunFam" id="3.40.50.720:FF:000304">
    <property type="entry name" value="UDP-glucose 4,6-dehydratase"/>
    <property type="match status" value="1"/>
</dbReference>
<evidence type="ECO:0000256" key="6">
    <source>
        <dbReference type="ARBA" id="ARBA00023239"/>
    </source>
</evidence>
<dbReference type="SUPFAM" id="SSF51735">
    <property type="entry name" value="NAD(P)-binding Rossmann-fold domains"/>
    <property type="match status" value="1"/>
</dbReference>
<organism evidence="9">
    <name type="scientific">candidate division WOR-3 bacterium</name>
    <dbReference type="NCBI Taxonomy" id="2052148"/>
    <lineage>
        <taxon>Bacteria</taxon>
        <taxon>Bacteria division WOR-3</taxon>
    </lineage>
</organism>
<comment type="cofactor">
    <cofactor evidence="2 7">
        <name>NAD(+)</name>
        <dbReference type="ChEBI" id="CHEBI:57540"/>
    </cofactor>
</comment>
<dbReference type="InterPro" id="IPR005888">
    <property type="entry name" value="dTDP_Gluc_deHydtase"/>
</dbReference>
<dbReference type="InterPro" id="IPR016040">
    <property type="entry name" value="NAD(P)-bd_dom"/>
</dbReference>
<sequence>MKVLVTGGCGFIGSNFIRYILKEHQDWEVVNLDALTYAGNPANLTDIAGEVRYKFIHGRIEEPQVTLAAMKGCSAVINFAAETHVDRSIVEPAVFIRTNIVGTEVLLDCAREKKIQRFIQISTDEVYGSLGKEGSFSETAPLAPRSPYSASKAAADLLVLAAFHTFGLGVSIIRLSNTYGPFQFPEKLIPLSITNLLEGKKIPVYGRGENVRDWLYVEDAARAVETVLLKGKAGEVYNAGGGTELQNIEVVRKICALVGKGEEKIEFVPDRPGHDFRYALDSSKIRALGWSPKVDFETGLKLTVEWYQEKTQWWRSVKQKLQREAKGFWS</sequence>